<comment type="caution">
    <text evidence="2">The sequence shown here is derived from an EMBL/GenBank/DDBJ whole genome shotgun (WGS) entry which is preliminary data.</text>
</comment>
<sequence length="1079" mass="117871">MKQYSLAGQIARKFINSRLTPLLIIATLLMGTMAVLVTPREEEPQIKVPMVDIMVAAPGSRVEEVETKVTKPLEKLMWEIEGVEYVYSTSRAEMALVTVRYKVGSDPEASLVKLYNKIFANLDRLPPGVTQPIIKLKSIDDVPIVTFTLWSKEFNDYQLRKIALVVEDELKKIENVADTKIYGGRPEQVNVYLDAGRLAAYGLSPLAVAGALQQADVALGSGSFNGNNNEILVKTGHFFRNEDEIANLLITVADGKPVYLRDVATIKAGPQEVDSYVFFGTGSQAEEKGVYPAVTISISKKKGTNAVKVAEEVIDKVHKLQGEVIPAGVEVTVTRNYGETAAEKSNELIKHLLIATLSVTILISITLGIRAGIIVAVAVPVTLAIALFLSRMFGYTLNRVTLFALIFAIGILVDDAIVVIENIHRWFTMKKCSDIETAVSAVDEVGNPTILATFTVIAVLLPMAFVSGLMGPYMSPIPINASVAMFFSLLVAFIVTPWAAFRLLRRQHSESCGQPAVATSLLASRYSVMMNTLLENPWRRNFFLGGVVFLLLLCFGLIGSKMVTFKMLPFDNKSEFEIVVDMPEGTTLEQTSKVALAIGDYLKTVDEVTNYQLYVGIPAPFNFNGLVRHYYLREGSNYADIQVNLLPKHLRRKQSHDIAKEIRPAVQKIAAQYGANVKVAEVPPGPPVLSTLVAEIYGENSRDQVAVASKVMAILKNTPGVVDVDWFVNDDQTEYRFNIKDKARASGVTEDQIVRTIRLLLSGYEAGTMDQSGSLEGAKVIVRAPRAERSDMANLLSYKVQAPGGQLVSLAELVELEKGLADKTIDHKNLQRVIYVVADVAGKEESPVYAMLAVRDQIKSLTSSDGRPVKIYLTRQPEDEKGVSLKWDGEWQITYEVFRDLGLAFMVGIIVMYLLIVGWFQSFVVPMVIMSPIPLTLIGIIPGHMLMQAFFTATSMIGFIALAGIIVRNSILLVEFAKQRVEEGIPLQEAVIEAGIVRAKPILLTAAAVMVGSFVILFDPIFQGLAISLIFGTLVATLLTLVVIPLLYFIVGKKAAGGIGTGPSAPAVHMDTPPGGAGR</sequence>
<dbReference type="SUPFAM" id="SSF82866">
    <property type="entry name" value="Multidrug efflux transporter AcrB transmembrane domain"/>
    <property type="match status" value="2"/>
</dbReference>
<dbReference type="EMBL" id="PVXL01000067">
    <property type="protein sequence ID" value="PRR69982.1"/>
    <property type="molecule type" value="Genomic_DNA"/>
</dbReference>
<dbReference type="RefSeq" id="WP_054937515.1">
    <property type="nucleotide sequence ID" value="NZ_PVXL01000067.1"/>
</dbReference>
<dbReference type="PANTHER" id="PTHR32063:SF16">
    <property type="entry name" value="CATION EFFLUX SYSTEM (ACRB_ACRD_ACRF FAMILY)"/>
    <property type="match status" value="1"/>
</dbReference>
<dbReference type="InterPro" id="IPR027463">
    <property type="entry name" value="AcrB_DN_DC_subdom"/>
</dbReference>
<feature type="transmembrane region" description="Helical" evidence="1">
    <location>
        <begin position="400"/>
        <end position="420"/>
    </location>
</feature>
<dbReference type="Proteomes" id="UP000239430">
    <property type="component" value="Unassembled WGS sequence"/>
</dbReference>
<accession>A0A9X7J0K7</accession>
<reference evidence="2 3" key="1">
    <citation type="submission" date="2018-03" db="EMBL/GenBank/DDBJ databases">
        <title>Genome sequence of Moorella stamsii DSM 26217.</title>
        <authorList>
            <person name="Poehlein A."/>
            <person name="Daniel R."/>
        </authorList>
    </citation>
    <scope>NUCLEOTIDE SEQUENCE [LARGE SCALE GENOMIC DNA]</scope>
    <source>
        <strain evidence="3">DSM 26217</strain>
    </source>
</reference>
<gene>
    <name evidence="2" type="primary">ttgH</name>
    <name evidence="2" type="ORF">MOST_28590</name>
</gene>
<feature type="transmembrane region" description="Helical" evidence="1">
    <location>
        <begin position="945"/>
        <end position="967"/>
    </location>
</feature>
<dbReference type="Gene3D" id="1.20.1640.10">
    <property type="entry name" value="Multidrug efflux transporter AcrB transmembrane domain"/>
    <property type="match status" value="2"/>
</dbReference>
<dbReference type="SUPFAM" id="SSF82714">
    <property type="entry name" value="Multidrug efflux transporter AcrB TolC docking domain, DN and DC subdomains"/>
    <property type="match status" value="2"/>
</dbReference>
<dbReference type="GO" id="GO:0005886">
    <property type="term" value="C:plasma membrane"/>
    <property type="evidence" value="ECO:0007669"/>
    <property type="project" value="TreeGrafter"/>
</dbReference>
<keyword evidence="1" id="KW-1133">Transmembrane helix</keyword>
<feature type="transmembrane region" description="Helical" evidence="1">
    <location>
        <begin position="1002"/>
        <end position="1022"/>
    </location>
</feature>
<keyword evidence="3" id="KW-1185">Reference proteome</keyword>
<feature type="transmembrane region" description="Helical" evidence="1">
    <location>
        <begin position="901"/>
        <end position="925"/>
    </location>
</feature>
<dbReference type="InterPro" id="IPR001036">
    <property type="entry name" value="Acrflvin-R"/>
</dbReference>
<dbReference type="AlphaFoldDB" id="A0A9X7J0K7"/>
<dbReference type="PRINTS" id="PR00702">
    <property type="entry name" value="ACRIFLAVINRP"/>
</dbReference>
<organism evidence="2 3">
    <name type="scientific">Neomoorella stamsii</name>
    <dbReference type="NCBI Taxonomy" id="1266720"/>
    <lineage>
        <taxon>Bacteria</taxon>
        <taxon>Bacillati</taxon>
        <taxon>Bacillota</taxon>
        <taxon>Clostridia</taxon>
        <taxon>Neomoorellales</taxon>
        <taxon>Neomoorellaceae</taxon>
        <taxon>Neomoorella</taxon>
    </lineage>
</organism>
<evidence type="ECO:0000256" key="1">
    <source>
        <dbReference type="SAM" id="Phobius"/>
    </source>
</evidence>
<dbReference type="PANTHER" id="PTHR32063">
    <property type="match status" value="1"/>
</dbReference>
<proteinExistence type="predicted"/>
<feature type="transmembrane region" description="Helical" evidence="1">
    <location>
        <begin position="450"/>
        <end position="471"/>
    </location>
</feature>
<feature type="transmembrane region" description="Helical" evidence="1">
    <location>
        <begin position="374"/>
        <end position="394"/>
    </location>
</feature>
<dbReference type="Gene3D" id="3.30.2090.10">
    <property type="entry name" value="Multidrug efflux transporter AcrB TolC docking domain, DN and DC subdomains"/>
    <property type="match status" value="2"/>
</dbReference>
<feature type="transmembrane region" description="Helical" evidence="1">
    <location>
        <begin position="1028"/>
        <end position="1051"/>
    </location>
</feature>
<dbReference type="Gene3D" id="3.30.70.1440">
    <property type="entry name" value="Multidrug efflux transporter AcrB pore domain"/>
    <property type="match status" value="1"/>
</dbReference>
<dbReference type="Pfam" id="PF00873">
    <property type="entry name" value="ACR_tran"/>
    <property type="match status" value="1"/>
</dbReference>
<feature type="transmembrane region" description="Helical" evidence="1">
    <location>
        <begin position="540"/>
        <end position="558"/>
    </location>
</feature>
<keyword evidence="1" id="KW-0812">Transmembrane</keyword>
<evidence type="ECO:0000313" key="3">
    <source>
        <dbReference type="Proteomes" id="UP000239430"/>
    </source>
</evidence>
<dbReference type="Gene3D" id="3.30.70.1430">
    <property type="entry name" value="Multidrug efflux transporter AcrB pore domain"/>
    <property type="match status" value="2"/>
</dbReference>
<protein>
    <submittedName>
        <fullName evidence="2">Toluene efflux pump membrane transporter TtgH</fullName>
    </submittedName>
</protein>
<keyword evidence="1" id="KW-0472">Membrane</keyword>
<evidence type="ECO:0000313" key="2">
    <source>
        <dbReference type="EMBL" id="PRR69982.1"/>
    </source>
</evidence>
<dbReference type="Gene3D" id="3.30.70.1320">
    <property type="entry name" value="Multidrug efflux transporter AcrB pore domain like"/>
    <property type="match status" value="1"/>
</dbReference>
<dbReference type="GO" id="GO:0042910">
    <property type="term" value="F:xenobiotic transmembrane transporter activity"/>
    <property type="evidence" value="ECO:0007669"/>
    <property type="project" value="TreeGrafter"/>
</dbReference>
<feature type="transmembrane region" description="Helical" evidence="1">
    <location>
        <begin position="483"/>
        <end position="504"/>
    </location>
</feature>
<name>A0A9X7J0K7_9FIRM</name>
<dbReference type="SUPFAM" id="SSF82693">
    <property type="entry name" value="Multidrug efflux transporter AcrB pore domain, PN1, PN2, PC1 and PC2 subdomains"/>
    <property type="match status" value="3"/>
</dbReference>